<evidence type="ECO:0000256" key="1">
    <source>
        <dbReference type="SAM" id="MobiDB-lite"/>
    </source>
</evidence>
<evidence type="ECO:0000313" key="3">
    <source>
        <dbReference type="Proteomes" id="UP000790833"/>
    </source>
</evidence>
<organism evidence="2 3">
    <name type="scientific">Scheffersomyces spartinae</name>
    <dbReference type="NCBI Taxonomy" id="45513"/>
    <lineage>
        <taxon>Eukaryota</taxon>
        <taxon>Fungi</taxon>
        <taxon>Dikarya</taxon>
        <taxon>Ascomycota</taxon>
        <taxon>Saccharomycotina</taxon>
        <taxon>Pichiomycetes</taxon>
        <taxon>Debaryomycetaceae</taxon>
        <taxon>Scheffersomyces</taxon>
    </lineage>
</organism>
<gene>
    <name evidence="2" type="ORF">KQ657_003892</name>
</gene>
<sequence>MRINSIKAQTNKSISLFTRRCFSYSEVQRIRKDSSTLQQDDQNDSKVDLTAALRSGRRLTSNIKNISRELVDDTITTVKKEYHSEIQKTLSTDVQQAIKSLDSRSKKLERPKRKTKTKPVNLLSKPRSQDNEKLLSWGVSTTASQLSTTPSDNNDSNNSQSTTQNKSRPPKRLPKFPRRLKYSTEYLEDGAASDTPKTRRHRQHLPPLNNPNSTHILTRVLSNTVSGSKLELLHSPKGVEVPRLAHGLDRALFSPGVHFLQDPRTRIYNFSPNLKQIHDVSEYDKSLIPSFISASKDTHLFEIAQKNKKSFISSTSSMTKVLTLFYLFLNDILRKAIPKKFGLEPPEMSKLVYNLSATVLVEPKGNINGDNDGKPTYSVSSDKSMDTELYLSALGHCLELMLTTEYGKVNVLVKNSQSTKESSTSPLPAENVYSYSTCGEFLLRSQIDCYDDRLPGNGTFDLKTRAVGAIRHDSKSYSHTSFGRHYQIWRETGEFESFEREKKDLIRTGALLKYGFQARIGGMDGIYVAYHNTHEFFGFQYIPLTEIDRVFYDRQMNYDVKKLKTSSLYSLENLLENLAPYVAKEQFERSIDMWTDLLNQTIQKLPEGCAFRMTFKLKKSSRSGPNKLRIFAVPVLKDDITQLDLFSELFETSFRFKHTPDVIFKELMKHRNELDAFNKKLISEKEIAVFDLDLFHPQNSEYDVNEEFKLYPKHIKDSWKTKYRITQLHDKDANTDEYCKIMANESKFLVEGFILSMAVPANLKTTLNEMLQKGEVGDLNAIDFEADINGSGSISTGYRKYSDIGEKRKKEWRHRDFVDPKIYKQS</sequence>
<feature type="region of interest" description="Disordered" evidence="1">
    <location>
        <begin position="101"/>
        <end position="214"/>
    </location>
</feature>
<dbReference type="Pfam" id="PF08634">
    <property type="entry name" value="Pet127"/>
    <property type="match status" value="1"/>
</dbReference>
<proteinExistence type="predicted"/>
<dbReference type="GeneID" id="66117266"/>
<dbReference type="InterPro" id="IPR013943">
    <property type="entry name" value="Pet127"/>
</dbReference>
<reference evidence="2" key="1">
    <citation type="submission" date="2021-03" db="EMBL/GenBank/DDBJ databases">
        <authorList>
            <person name="Palmer J.M."/>
        </authorList>
    </citation>
    <scope>NUCLEOTIDE SEQUENCE</scope>
    <source>
        <strain evidence="2">ARV_011</strain>
    </source>
</reference>
<accession>A0A9P7VCC4</accession>
<dbReference type="EMBL" id="JAHMUF010000004">
    <property type="protein sequence ID" value="KAG7195364.1"/>
    <property type="molecule type" value="Genomic_DNA"/>
</dbReference>
<dbReference type="RefSeq" id="XP_043050911.1">
    <property type="nucleotide sequence ID" value="XM_043194587.1"/>
</dbReference>
<dbReference type="Proteomes" id="UP000790833">
    <property type="component" value="Unassembled WGS sequence"/>
</dbReference>
<keyword evidence="3" id="KW-1185">Reference proteome</keyword>
<feature type="compositionally biased region" description="Low complexity" evidence="1">
    <location>
        <begin position="147"/>
        <end position="167"/>
    </location>
</feature>
<dbReference type="PANTHER" id="PTHR31014:SF0">
    <property type="entry name" value="MITOCHONDRIAL TRANSLATION SYSTEM COMPONENT PET127-RELATED"/>
    <property type="match status" value="1"/>
</dbReference>
<name>A0A9P7VCC4_9ASCO</name>
<feature type="compositionally biased region" description="Basic residues" evidence="1">
    <location>
        <begin position="168"/>
        <end position="181"/>
    </location>
</feature>
<dbReference type="OrthoDB" id="10249045at2759"/>
<comment type="caution">
    <text evidence="2">The sequence shown here is derived from an EMBL/GenBank/DDBJ whole genome shotgun (WGS) entry which is preliminary data.</text>
</comment>
<evidence type="ECO:0000313" key="2">
    <source>
        <dbReference type="EMBL" id="KAG7195364.1"/>
    </source>
</evidence>
<protein>
    <submittedName>
        <fullName evidence="2">Uncharacterized protein</fullName>
    </submittedName>
</protein>
<dbReference type="PANTHER" id="PTHR31014">
    <property type="entry name" value="MITOCHONDRIAL TRANSLATION SYSTEM COMPONENT PET127-RELATED"/>
    <property type="match status" value="1"/>
</dbReference>
<dbReference type="GO" id="GO:0005740">
    <property type="term" value="C:mitochondrial envelope"/>
    <property type="evidence" value="ECO:0007669"/>
    <property type="project" value="TreeGrafter"/>
</dbReference>
<dbReference type="AlphaFoldDB" id="A0A9P7VCC4"/>
<dbReference type="GO" id="GO:0000964">
    <property type="term" value="P:mitochondrial RNA 5'-end processing"/>
    <property type="evidence" value="ECO:0007669"/>
    <property type="project" value="TreeGrafter"/>
</dbReference>